<comment type="caution">
    <text evidence="2">The sequence shown here is derived from an EMBL/GenBank/DDBJ whole genome shotgun (WGS) entry which is preliminary data.</text>
</comment>
<dbReference type="PATRIC" id="fig|989403.3.peg.3672"/>
<feature type="transmembrane region" description="Helical" evidence="1">
    <location>
        <begin position="12"/>
        <end position="35"/>
    </location>
</feature>
<protein>
    <submittedName>
        <fullName evidence="2">Uncharacterized protein</fullName>
    </submittedName>
</protein>
<reference evidence="2 3" key="1">
    <citation type="journal article" date="2016" name="Front. Microbiol.">
        <title>Comparative Genomic Analysis Reveals a Diverse Repertoire of Genes Involved in Prokaryote-Eukaryote Interactions within the Pseudovibrio Genus.</title>
        <authorList>
            <person name="Romano S."/>
            <person name="Fernandez-Guerra A."/>
            <person name="Reen F.J."/>
            <person name="Glockner F.O."/>
            <person name="Crowley S.P."/>
            <person name="O'Sullivan O."/>
            <person name="Cotter P.D."/>
            <person name="Adams C."/>
            <person name="Dobson A.D."/>
            <person name="O'Gara F."/>
        </authorList>
    </citation>
    <scope>NUCLEOTIDE SEQUENCE [LARGE SCALE GENOMIC DNA]</scope>
    <source>
        <strain evidence="2 3">Ad2</strain>
    </source>
</reference>
<name>A0A165WQI5_9HYPH</name>
<keyword evidence="3" id="KW-1185">Reference proteome</keyword>
<evidence type="ECO:0000313" key="3">
    <source>
        <dbReference type="Proteomes" id="UP000076577"/>
    </source>
</evidence>
<evidence type="ECO:0000313" key="2">
    <source>
        <dbReference type="EMBL" id="KZL16793.1"/>
    </source>
</evidence>
<dbReference type="EMBL" id="LMCB01000044">
    <property type="protein sequence ID" value="KZL16793.1"/>
    <property type="molecule type" value="Genomic_DNA"/>
</dbReference>
<keyword evidence="1" id="KW-0472">Membrane</keyword>
<sequence length="92" mass="10552">MRKIKPIGTIEAIFVWGFFIVSILLYFALGGVVVAEKYEYGKYLISLRKNPSAWVETNAFLYYANLAKPWIFLSVIAGVFLSLIIKNKIWTN</sequence>
<dbReference type="Proteomes" id="UP000076577">
    <property type="component" value="Unassembled WGS sequence"/>
</dbReference>
<evidence type="ECO:0000256" key="1">
    <source>
        <dbReference type="SAM" id="Phobius"/>
    </source>
</evidence>
<proteinExistence type="predicted"/>
<dbReference type="AlphaFoldDB" id="A0A165WQI5"/>
<keyword evidence="1" id="KW-0812">Transmembrane</keyword>
<keyword evidence="1" id="KW-1133">Transmembrane helix</keyword>
<accession>A0A165WQI5</accession>
<dbReference type="RefSeq" id="WP_068008491.1">
    <property type="nucleotide sequence ID" value="NZ_FOFM01000004.1"/>
</dbReference>
<feature type="transmembrane region" description="Helical" evidence="1">
    <location>
        <begin position="60"/>
        <end position="85"/>
    </location>
</feature>
<gene>
    <name evidence="2" type="ORF">PsAD2_03410</name>
</gene>
<organism evidence="2 3">
    <name type="scientific">Pseudovibrio axinellae</name>
    <dbReference type="NCBI Taxonomy" id="989403"/>
    <lineage>
        <taxon>Bacteria</taxon>
        <taxon>Pseudomonadati</taxon>
        <taxon>Pseudomonadota</taxon>
        <taxon>Alphaproteobacteria</taxon>
        <taxon>Hyphomicrobiales</taxon>
        <taxon>Stappiaceae</taxon>
        <taxon>Pseudovibrio</taxon>
    </lineage>
</organism>